<dbReference type="RefSeq" id="WP_215918071.1">
    <property type="nucleotide sequence ID" value="NZ_JAHKNI010000005.1"/>
</dbReference>
<protein>
    <submittedName>
        <fullName evidence="3">Arginine--tRNA ligase</fullName>
        <ecNumber evidence="3">6.1.1.19</ecNumber>
    </submittedName>
</protein>
<evidence type="ECO:0000313" key="3">
    <source>
        <dbReference type="EMBL" id="MBU3063152.1"/>
    </source>
</evidence>
<dbReference type="Pfam" id="PF00750">
    <property type="entry name" value="tRNA-synt_1d"/>
    <property type="match status" value="1"/>
</dbReference>
<evidence type="ECO:0000259" key="2">
    <source>
        <dbReference type="Pfam" id="PF00750"/>
    </source>
</evidence>
<feature type="domain" description="Arginyl-tRNA synthetase catalytic core" evidence="2">
    <location>
        <begin position="80"/>
        <end position="352"/>
    </location>
</feature>
<gene>
    <name evidence="3" type="primary">argS</name>
    <name evidence="3" type="ORF">KO481_16650</name>
</gene>
<keyword evidence="1" id="KW-0648">Protein biosynthesis</keyword>
<proteinExistence type="inferred from homology"/>
<dbReference type="Proteomes" id="UP000733379">
    <property type="component" value="Unassembled WGS sequence"/>
</dbReference>
<comment type="caution">
    <text evidence="3">The sequence shown here is derived from an EMBL/GenBank/DDBJ whole genome shotgun (WGS) entry which is preliminary data.</text>
</comment>
<dbReference type="InterPro" id="IPR035684">
    <property type="entry name" value="ArgRS_core"/>
</dbReference>
<dbReference type="PANTHER" id="PTHR11956:SF5">
    <property type="entry name" value="ARGININE--TRNA LIGASE, CYTOPLASMIC"/>
    <property type="match status" value="1"/>
</dbReference>
<dbReference type="InterPro" id="IPR014729">
    <property type="entry name" value="Rossmann-like_a/b/a_fold"/>
</dbReference>
<name>A0ABS6AYM6_9NOCA</name>
<comment type="similarity">
    <text evidence="1">Belongs to the class-I aminoacyl-tRNA synthetase family.</text>
</comment>
<organism evidence="3 4">
    <name type="scientific">Nocardia albiluteola</name>
    <dbReference type="NCBI Taxonomy" id="2842303"/>
    <lineage>
        <taxon>Bacteria</taxon>
        <taxon>Bacillati</taxon>
        <taxon>Actinomycetota</taxon>
        <taxon>Actinomycetes</taxon>
        <taxon>Mycobacteriales</taxon>
        <taxon>Nocardiaceae</taxon>
        <taxon>Nocardia</taxon>
    </lineage>
</organism>
<dbReference type="EMBL" id="JAHKNI010000005">
    <property type="protein sequence ID" value="MBU3063152.1"/>
    <property type="molecule type" value="Genomic_DNA"/>
</dbReference>
<dbReference type="PANTHER" id="PTHR11956">
    <property type="entry name" value="ARGINYL-TRNA SYNTHETASE"/>
    <property type="match status" value="1"/>
</dbReference>
<dbReference type="Gene3D" id="3.40.50.620">
    <property type="entry name" value="HUPs"/>
    <property type="match status" value="1"/>
</dbReference>
<sequence length="494" mass="55136">MSLPRVHTLVRDHPGLNPFLRHLDIPPHAPVYWHPNGHLHRYAENGEAQHIPITTSTLLNWIVRHDPDELWSFWRHHLRGQRVLIEHTSINPVHPLHLGSMRGTVIGSGLARLFRSGGAQVQTRYFVNDLGRQLHILQRAAGTARWDNAPTDLRYDEIVGVLYAFANMTLGRRAGDLARLGAEHPWLGKVVDLHRPLPAAASIPELVRAMVAAAVTDMNHIGTRIDVFDYETDLATQPDAVLALAEQGDLVRVNGTTCLRLPGGLVPVQRRDGSLLYFSRDIANTIRRRPETWTAMLHVIGSDQNLLQTALHHAVPHACLEHISFGQVTRAGRRYSARQNRLTTIPDLLREGGPQRVHEYSLALALHRRTRPIDIAHLDTARPLRTVLAASHAGGRVGVDRGAHPDLLRRLMITLLGTPSVLARDIDRRTVHGTARHLLLLSRHYTAATHTGPVPDELGEWFRRTHTRLLDLLGVPPHATESSSSTTEFTKVSA</sequence>
<reference evidence="3 4" key="1">
    <citation type="submission" date="2021-06" db="EMBL/GenBank/DDBJ databases">
        <title>Actinomycetes sequencing.</title>
        <authorList>
            <person name="Shan Q."/>
        </authorList>
    </citation>
    <scope>NUCLEOTIDE SEQUENCE [LARGE SCALE GENOMIC DNA]</scope>
    <source>
        <strain evidence="3 4">NEAU-G5</strain>
    </source>
</reference>
<keyword evidence="1" id="KW-0547">Nucleotide-binding</keyword>
<evidence type="ECO:0000256" key="1">
    <source>
        <dbReference type="RuleBase" id="RU363038"/>
    </source>
</evidence>
<dbReference type="PRINTS" id="PR01038">
    <property type="entry name" value="TRNASYNTHARG"/>
</dbReference>
<dbReference type="GO" id="GO:0004814">
    <property type="term" value="F:arginine-tRNA ligase activity"/>
    <property type="evidence" value="ECO:0007669"/>
    <property type="project" value="UniProtKB-EC"/>
</dbReference>
<dbReference type="EC" id="6.1.1.19" evidence="3"/>
<evidence type="ECO:0000313" key="4">
    <source>
        <dbReference type="Proteomes" id="UP000733379"/>
    </source>
</evidence>
<keyword evidence="1" id="KW-0030">Aminoacyl-tRNA synthetase</keyword>
<keyword evidence="4" id="KW-1185">Reference proteome</keyword>
<accession>A0ABS6AYM6</accession>
<keyword evidence="1 3" id="KW-0436">Ligase</keyword>
<keyword evidence="1" id="KW-0067">ATP-binding</keyword>
<dbReference type="InterPro" id="IPR001278">
    <property type="entry name" value="Arg-tRNA-ligase"/>
</dbReference>
<dbReference type="SUPFAM" id="SSF52374">
    <property type="entry name" value="Nucleotidylyl transferase"/>
    <property type="match status" value="1"/>
</dbReference>